<protein>
    <submittedName>
        <fullName evidence="2">Helix-turn-helix domain-containing protein</fullName>
    </submittedName>
</protein>
<dbReference type="SUPFAM" id="SSF47413">
    <property type="entry name" value="lambda repressor-like DNA-binding domains"/>
    <property type="match status" value="1"/>
</dbReference>
<dbReference type="InterPro" id="IPR010982">
    <property type="entry name" value="Lambda_DNA-bd_dom_sf"/>
</dbReference>
<organism evidence="2 3">
    <name type="scientific">Leptospira wolffii</name>
    <dbReference type="NCBI Taxonomy" id="409998"/>
    <lineage>
        <taxon>Bacteria</taxon>
        <taxon>Pseudomonadati</taxon>
        <taxon>Spirochaetota</taxon>
        <taxon>Spirochaetia</taxon>
        <taxon>Leptospirales</taxon>
        <taxon>Leptospiraceae</taxon>
        <taxon>Leptospira</taxon>
    </lineage>
</organism>
<comment type="caution">
    <text evidence="2">The sequence shown here is derived from an EMBL/GenBank/DDBJ whole genome shotgun (WGS) entry which is preliminary data.</text>
</comment>
<dbReference type="Gene3D" id="1.10.260.40">
    <property type="entry name" value="lambda repressor-like DNA-binding domains"/>
    <property type="match status" value="1"/>
</dbReference>
<keyword evidence="3" id="KW-1185">Reference proteome</keyword>
<gene>
    <name evidence="2" type="ORF">ACE5IX_18670</name>
</gene>
<feature type="domain" description="HTH cro/C1-type" evidence="1">
    <location>
        <begin position="16"/>
        <end position="67"/>
    </location>
</feature>
<dbReference type="RefSeq" id="WP_246839187.1">
    <property type="nucleotide sequence ID" value="NZ_JBHILI010000014.1"/>
</dbReference>
<dbReference type="CDD" id="cd00093">
    <property type="entry name" value="HTH_XRE"/>
    <property type="match status" value="1"/>
</dbReference>
<dbReference type="EMBL" id="JBHILJ010000018">
    <property type="protein sequence ID" value="MFB5738548.1"/>
    <property type="molecule type" value="Genomic_DNA"/>
</dbReference>
<dbReference type="Pfam" id="PF01381">
    <property type="entry name" value="HTH_3"/>
    <property type="match status" value="1"/>
</dbReference>
<dbReference type="Proteomes" id="UP001580391">
    <property type="component" value="Unassembled WGS sequence"/>
</dbReference>
<name>A0ABV5BTB9_9LEPT</name>
<evidence type="ECO:0000259" key="1">
    <source>
        <dbReference type="PROSITE" id="PS50943"/>
    </source>
</evidence>
<dbReference type="SMART" id="SM00530">
    <property type="entry name" value="HTH_XRE"/>
    <property type="match status" value="1"/>
</dbReference>
<proteinExistence type="predicted"/>
<dbReference type="InterPro" id="IPR001387">
    <property type="entry name" value="Cro/C1-type_HTH"/>
</dbReference>
<dbReference type="PROSITE" id="PS50943">
    <property type="entry name" value="HTH_CROC1"/>
    <property type="match status" value="1"/>
</dbReference>
<evidence type="ECO:0000313" key="3">
    <source>
        <dbReference type="Proteomes" id="UP001580391"/>
    </source>
</evidence>
<reference evidence="2 3" key="1">
    <citation type="submission" date="2024-09" db="EMBL/GenBank/DDBJ databases">
        <title>Taxonomic and Genotyping Characterization of Leptospira Strains isolated from Multiple Sources in Colombia highlights the importance of intermediate species.</title>
        <authorList>
            <person name="Torres Higuera L."/>
            <person name="Rojas Tapias D."/>
            <person name="Jimenez Velasquez S."/>
            <person name="Renjifo Ibanez C."/>
        </authorList>
    </citation>
    <scope>NUCLEOTIDE SEQUENCE [LARGE SCALE GENOMIC DNA]</scope>
    <source>
        <strain evidence="2 3">Lep080</strain>
    </source>
</reference>
<accession>A0ABV5BTB9</accession>
<evidence type="ECO:0000313" key="2">
    <source>
        <dbReference type="EMBL" id="MFB5738548.1"/>
    </source>
</evidence>
<sequence length="83" mass="9189">MKPQVITGNKQLGQIVRDRRKQLRISQTILGERVGLNQSTISALEIGKAKVRIDTIFAVFSALGLELIVGSKSIEKADRDSPW</sequence>